<keyword evidence="2" id="KW-1185">Reference proteome</keyword>
<dbReference type="Proteomes" id="UP000602004">
    <property type="component" value="Unassembled WGS sequence"/>
</dbReference>
<dbReference type="EMBL" id="BMHL01000002">
    <property type="protein sequence ID" value="GGC32132.1"/>
    <property type="molecule type" value="Genomic_DNA"/>
</dbReference>
<proteinExistence type="predicted"/>
<evidence type="ECO:0000313" key="2">
    <source>
        <dbReference type="Proteomes" id="UP000602004"/>
    </source>
</evidence>
<gene>
    <name evidence="1" type="ORF">GCM10011400_18470</name>
</gene>
<reference evidence="2" key="1">
    <citation type="journal article" date="2019" name="Int. J. Syst. Evol. Microbiol.">
        <title>The Global Catalogue of Microorganisms (GCM) 10K type strain sequencing project: providing services to taxonomists for standard genome sequencing and annotation.</title>
        <authorList>
            <consortium name="The Broad Institute Genomics Platform"/>
            <consortium name="The Broad Institute Genome Sequencing Center for Infectious Disease"/>
            <person name="Wu L."/>
            <person name="Ma J."/>
        </authorList>
    </citation>
    <scope>NUCLEOTIDE SEQUENCE [LARGE SCALE GENOMIC DNA]</scope>
    <source>
        <strain evidence="2">CGMCC 1.15103</strain>
    </source>
</reference>
<comment type="caution">
    <text evidence="1">The sequence shown here is derived from an EMBL/GenBank/DDBJ whole genome shotgun (WGS) entry which is preliminary data.</text>
</comment>
<evidence type="ECO:0000313" key="1">
    <source>
        <dbReference type="EMBL" id="GGC32132.1"/>
    </source>
</evidence>
<organism evidence="1 2">
    <name type="scientific">Paraburkholderia caffeinilytica</name>
    <dbReference type="NCBI Taxonomy" id="1761016"/>
    <lineage>
        <taxon>Bacteria</taxon>
        <taxon>Pseudomonadati</taxon>
        <taxon>Pseudomonadota</taxon>
        <taxon>Betaproteobacteria</taxon>
        <taxon>Burkholderiales</taxon>
        <taxon>Burkholderiaceae</taxon>
        <taxon>Paraburkholderia</taxon>
    </lineage>
</organism>
<protein>
    <submittedName>
        <fullName evidence="1">Uncharacterized protein</fullName>
    </submittedName>
</protein>
<name>A0ABQ1LZF0_9BURK</name>
<accession>A0ABQ1LZF0</accession>
<sequence>MADCDVLAVVKLRAHPRMRVGTRVICLSRMKTLPARLRVGTVRLRVRSVRRAGKADIAVA</sequence>